<dbReference type="EMBL" id="MU128919">
    <property type="protein sequence ID" value="KAF9519168.1"/>
    <property type="molecule type" value="Genomic_DNA"/>
</dbReference>
<dbReference type="InterPro" id="IPR036822">
    <property type="entry name" value="CutC-like_dom_sf"/>
</dbReference>
<comment type="caution">
    <text evidence="3">The sequence shown here is derived from an EMBL/GenBank/DDBJ whole genome shotgun (WGS) entry which is preliminary data.</text>
</comment>
<dbReference type="OrthoDB" id="7392499at2759"/>
<evidence type="ECO:0000256" key="2">
    <source>
        <dbReference type="ARBA" id="ARBA00019014"/>
    </source>
</evidence>
<accession>A0A9P6B7H4</accession>
<protein>
    <recommendedName>
        <fullName evidence="2">Copper homeostasis protein cutC homolog</fullName>
    </recommendedName>
</protein>
<dbReference type="Gene3D" id="3.20.20.380">
    <property type="entry name" value="Copper homeostasis (CutC) domain"/>
    <property type="match status" value="1"/>
</dbReference>
<keyword evidence="4" id="KW-1185">Reference proteome</keyword>
<dbReference type="InterPro" id="IPR005627">
    <property type="entry name" value="CutC-like"/>
</dbReference>
<dbReference type="AlphaFoldDB" id="A0A9P6B7H4"/>
<evidence type="ECO:0000313" key="4">
    <source>
        <dbReference type="Proteomes" id="UP000886523"/>
    </source>
</evidence>
<sequence>MLSFASQGTSYQITLEICVDSLESAISAVSNGADRLEICGSLMSGGGVTPSVGLVHSIRHKYATIPIHVLIRPRIGRFVYTPEEVSVMLLDIEHLKPMVDGFVIGALTEHHQIDVEVTTRLTQKAFPRAVTFHRAFDVTSDPDQALRDVYGIQGITRILTSGQAPKADSAIPTLSRLLGTANILSASGGRPLIILPGSGLNADTLPPVLDTLCPPPANLREIHCSCGAWVDTDVKKDETVPGGAGALALGFGGGDPAERSVWRTQGHEVGQVRKLLDDYARRAF</sequence>
<dbReference type="Proteomes" id="UP000886523">
    <property type="component" value="Unassembled WGS sequence"/>
</dbReference>
<dbReference type="Pfam" id="PF03932">
    <property type="entry name" value="CutC"/>
    <property type="match status" value="1"/>
</dbReference>
<dbReference type="GO" id="GO:0005507">
    <property type="term" value="F:copper ion binding"/>
    <property type="evidence" value="ECO:0007669"/>
    <property type="project" value="TreeGrafter"/>
</dbReference>
<dbReference type="SUPFAM" id="SSF110395">
    <property type="entry name" value="CutC-like"/>
    <property type="match status" value="1"/>
</dbReference>
<dbReference type="PANTHER" id="PTHR12598">
    <property type="entry name" value="COPPER HOMEOSTASIS PROTEIN CUTC"/>
    <property type="match status" value="1"/>
</dbReference>
<name>A0A9P6B7H4_9AGAM</name>
<reference evidence="3" key="1">
    <citation type="journal article" date="2020" name="Nat. Commun.">
        <title>Large-scale genome sequencing of mycorrhizal fungi provides insights into the early evolution of symbiotic traits.</title>
        <authorList>
            <person name="Miyauchi S."/>
            <person name="Kiss E."/>
            <person name="Kuo A."/>
            <person name="Drula E."/>
            <person name="Kohler A."/>
            <person name="Sanchez-Garcia M."/>
            <person name="Morin E."/>
            <person name="Andreopoulos B."/>
            <person name="Barry K.W."/>
            <person name="Bonito G."/>
            <person name="Buee M."/>
            <person name="Carver A."/>
            <person name="Chen C."/>
            <person name="Cichocki N."/>
            <person name="Clum A."/>
            <person name="Culley D."/>
            <person name="Crous P.W."/>
            <person name="Fauchery L."/>
            <person name="Girlanda M."/>
            <person name="Hayes R.D."/>
            <person name="Keri Z."/>
            <person name="LaButti K."/>
            <person name="Lipzen A."/>
            <person name="Lombard V."/>
            <person name="Magnuson J."/>
            <person name="Maillard F."/>
            <person name="Murat C."/>
            <person name="Nolan M."/>
            <person name="Ohm R.A."/>
            <person name="Pangilinan J."/>
            <person name="Pereira M.F."/>
            <person name="Perotto S."/>
            <person name="Peter M."/>
            <person name="Pfister S."/>
            <person name="Riley R."/>
            <person name="Sitrit Y."/>
            <person name="Stielow J.B."/>
            <person name="Szollosi G."/>
            <person name="Zifcakova L."/>
            <person name="Stursova M."/>
            <person name="Spatafora J.W."/>
            <person name="Tedersoo L."/>
            <person name="Vaario L.M."/>
            <person name="Yamada A."/>
            <person name="Yan M."/>
            <person name="Wang P."/>
            <person name="Xu J."/>
            <person name="Bruns T."/>
            <person name="Baldrian P."/>
            <person name="Vilgalys R."/>
            <person name="Dunand C."/>
            <person name="Henrissat B."/>
            <person name="Grigoriev I.V."/>
            <person name="Hibbett D."/>
            <person name="Nagy L.G."/>
            <person name="Martin F.M."/>
        </authorList>
    </citation>
    <scope>NUCLEOTIDE SEQUENCE</scope>
    <source>
        <strain evidence="3">UP504</strain>
    </source>
</reference>
<comment type="similarity">
    <text evidence="1">Belongs to the CutC family.</text>
</comment>
<evidence type="ECO:0000256" key="1">
    <source>
        <dbReference type="ARBA" id="ARBA00007768"/>
    </source>
</evidence>
<dbReference type="PANTHER" id="PTHR12598:SF0">
    <property type="entry name" value="COPPER HOMEOSTASIS PROTEIN CUTC HOMOLOG"/>
    <property type="match status" value="1"/>
</dbReference>
<proteinExistence type="inferred from homology"/>
<dbReference type="HAMAP" id="MF_00795">
    <property type="entry name" value="CutC"/>
    <property type="match status" value="1"/>
</dbReference>
<organism evidence="3 4">
    <name type="scientific">Hydnum rufescens UP504</name>
    <dbReference type="NCBI Taxonomy" id="1448309"/>
    <lineage>
        <taxon>Eukaryota</taxon>
        <taxon>Fungi</taxon>
        <taxon>Dikarya</taxon>
        <taxon>Basidiomycota</taxon>
        <taxon>Agaricomycotina</taxon>
        <taxon>Agaricomycetes</taxon>
        <taxon>Cantharellales</taxon>
        <taxon>Hydnaceae</taxon>
        <taxon>Hydnum</taxon>
    </lineage>
</organism>
<evidence type="ECO:0000313" key="3">
    <source>
        <dbReference type="EMBL" id="KAF9519168.1"/>
    </source>
</evidence>
<gene>
    <name evidence="3" type="ORF">BS47DRAFT_1324747</name>
</gene>